<keyword evidence="1" id="KW-1133">Transmembrane helix</keyword>
<dbReference type="AlphaFoldDB" id="A0A4R6BMM8"/>
<evidence type="ECO:0000256" key="1">
    <source>
        <dbReference type="SAM" id="Phobius"/>
    </source>
</evidence>
<keyword evidence="1" id="KW-0812">Transmembrane</keyword>
<dbReference type="PIRSF" id="PIRSF021292">
    <property type="entry name" value="Competence_ComGD"/>
    <property type="match status" value="1"/>
</dbReference>
<comment type="caution">
    <text evidence="2">The sequence shown here is derived from an EMBL/GenBank/DDBJ whole genome shotgun (WGS) entry which is preliminary data.</text>
</comment>
<reference evidence="2 3" key="1">
    <citation type="submission" date="2019-01" db="EMBL/GenBank/DDBJ databases">
        <title>Draft genome sequences of the type strains of six Macrococcus species.</title>
        <authorList>
            <person name="Mazhar S."/>
            <person name="Altermann E."/>
            <person name="Hill C."/>
            <person name="Mcauliffe O."/>
        </authorList>
    </citation>
    <scope>NUCLEOTIDE SEQUENCE [LARGE SCALE GENOMIC DNA]</scope>
    <source>
        <strain evidence="2 3">CCM4809</strain>
    </source>
</reference>
<organism evidence="2 3">
    <name type="scientific">Macrococcus hajekii</name>
    <dbReference type="NCBI Taxonomy" id="198482"/>
    <lineage>
        <taxon>Bacteria</taxon>
        <taxon>Bacillati</taxon>
        <taxon>Bacillota</taxon>
        <taxon>Bacilli</taxon>
        <taxon>Bacillales</taxon>
        <taxon>Staphylococcaceae</taxon>
        <taxon>Macrococcus</taxon>
    </lineage>
</organism>
<dbReference type="Proteomes" id="UP000295328">
    <property type="component" value="Unassembled WGS sequence"/>
</dbReference>
<dbReference type="InterPro" id="IPR016785">
    <property type="entry name" value="ComGD"/>
</dbReference>
<feature type="transmembrane region" description="Helical" evidence="1">
    <location>
        <begin position="7"/>
        <end position="27"/>
    </location>
</feature>
<dbReference type="EMBL" id="SCWE01000001">
    <property type="protein sequence ID" value="TDM02917.1"/>
    <property type="molecule type" value="Genomic_DNA"/>
</dbReference>
<dbReference type="GO" id="GO:0030420">
    <property type="term" value="P:establishment of competence for transformation"/>
    <property type="evidence" value="ECO:0007669"/>
    <property type="project" value="InterPro"/>
</dbReference>
<keyword evidence="1" id="KW-0472">Membrane</keyword>
<evidence type="ECO:0008006" key="4">
    <source>
        <dbReference type="Google" id="ProtNLM"/>
    </source>
</evidence>
<evidence type="ECO:0000313" key="2">
    <source>
        <dbReference type="EMBL" id="TDM02917.1"/>
    </source>
</evidence>
<protein>
    <recommendedName>
        <fullName evidence="4">Prepilin-type N-terminal cleavage/methylation domain-containing protein</fullName>
    </recommendedName>
</protein>
<proteinExistence type="predicted"/>
<sequence length="144" mass="16518">MQKADSAFSYIEMLLIILIMLIMIHVVSYHSFDTKKAAVAESNQEFLSVITYYQTLAMSSGQSITLSFLPGSEDVLIESQKLGIDTKYHLHNGYIYRGNSIYNSEITFRGDTINRGATITYFINQQRFELVFQLVRGRIRIESK</sequence>
<evidence type="ECO:0000313" key="3">
    <source>
        <dbReference type="Proteomes" id="UP000295328"/>
    </source>
</evidence>
<accession>A0A4R6BMM8</accession>
<keyword evidence="3" id="KW-1185">Reference proteome</keyword>
<gene>
    <name evidence="2" type="ORF">ERX37_02180</name>
</gene>
<name>A0A4R6BMM8_9STAP</name>